<sequence length="378" mass="39538">MADYDRGVTAQHLPADVPFFAQWARRGSKPRTLDSAIALMTLLDFSPPPSLAVVGSKGKGTAAAAASTALSASGLTTVAVTSPAFRSNRERIRLDGRAISDADYRLISSRLSEVLGSLPSEHYLSPSGAFTIMGAWWASMIGADVLVLEEGMGGKTDEVSLFSHRAMAVTPIFEEHIGIIGDDLRSVAENLLGAGSDTIEFVGTARQSPVVNALIEQNVSDWGADVVPSSPIAHANPLIGENFGLGHAIGAALSEALGREAQPVPSLHLPGRTSIHHGPRGTWCVDAAISPAGVRAALAAAPLTNPTIVASWPLSKDVAACREILPGAIHVSVPGLPYPDLPRFAEVVEGLEGDVLALGTISFIAEVLEYLKVPTDLW</sequence>
<comment type="caution">
    <text evidence="5">The sequence shown here is derived from an EMBL/GenBank/DDBJ whole genome shotgun (WGS) entry which is preliminary data.</text>
</comment>
<protein>
    <recommendedName>
        <fullName evidence="7">Mur ligase central domain-containing protein</fullName>
    </recommendedName>
</protein>
<dbReference type="Gene3D" id="3.40.1190.10">
    <property type="entry name" value="Mur-like, catalytic domain"/>
    <property type="match status" value="1"/>
</dbReference>
<name>A0ABS2TEZ0_9ACTO</name>
<evidence type="ECO:0000256" key="4">
    <source>
        <dbReference type="ARBA" id="ARBA00022840"/>
    </source>
</evidence>
<dbReference type="PANTHER" id="PTHR11136">
    <property type="entry name" value="FOLYLPOLYGLUTAMATE SYNTHASE-RELATED"/>
    <property type="match status" value="1"/>
</dbReference>
<evidence type="ECO:0000256" key="2">
    <source>
        <dbReference type="ARBA" id="ARBA00022598"/>
    </source>
</evidence>
<keyword evidence="4" id="KW-0067">ATP-binding</keyword>
<keyword evidence="2" id="KW-0436">Ligase</keyword>
<organism evidence="5 6">
    <name type="scientific">Flaviflexus equikiangi</name>
    <dbReference type="NCBI Taxonomy" id="2758573"/>
    <lineage>
        <taxon>Bacteria</taxon>
        <taxon>Bacillati</taxon>
        <taxon>Actinomycetota</taxon>
        <taxon>Actinomycetes</taxon>
        <taxon>Actinomycetales</taxon>
        <taxon>Actinomycetaceae</taxon>
        <taxon>Flaviflexus</taxon>
    </lineage>
</organism>
<gene>
    <name evidence="5" type="ORF">JVW63_04160</name>
</gene>
<proteinExistence type="inferred from homology"/>
<dbReference type="RefSeq" id="WP_187996283.1">
    <property type="nucleotide sequence ID" value="NZ_JACEXG010000002.1"/>
</dbReference>
<keyword evidence="3" id="KW-0547">Nucleotide-binding</keyword>
<dbReference type="SUPFAM" id="SSF53623">
    <property type="entry name" value="MurD-like peptide ligases, catalytic domain"/>
    <property type="match status" value="1"/>
</dbReference>
<keyword evidence="6" id="KW-1185">Reference proteome</keyword>
<dbReference type="InterPro" id="IPR001645">
    <property type="entry name" value="Folylpolyglutamate_synth"/>
</dbReference>
<dbReference type="InterPro" id="IPR036565">
    <property type="entry name" value="Mur-like_cat_sf"/>
</dbReference>
<evidence type="ECO:0000313" key="6">
    <source>
        <dbReference type="Proteomes" id="UP000705983"/>
    </source>
</evidence>
<reference evidence="6" key="1">
    <citation type="submission" date="2021-02" db="EMBL/GenBank/DDBJ databases">
        <title>Leucobacter sp. CX169.</title>
        <authorList>
            <person name="Cheng Y."/>
        </authorList>
    </citation>
    <scope>NUCLEOTIDE SEQUENCE [LARGE SCALE GENOMIC DNA]</scope>
    <source>
        <strain evidence="6">JY899</strain>
    </source>
</reference>
<comment type="similarity">
    <text evidence="1">Belongs to the folylpolyglutamate synthase family.</text>
</comment>
<dbReference type="EMBL" id="JAFFJS010000002">
    <property type="protein sequence ID" value="MBM9432892.1"/>
    <property type="molecule type" value="Genomic_DNA"/>
</dbReference>
<accession>A0ABS2TEZ0</accession>
<evidence type="ECO:0000256" key="1">
    <source>
        <dbReference type="ARBA" id="ARBA00008276"/>
    </source>
</evidence>
<dbReference type="Proteomes" id="UP000705983">
    <property type="component" value="Unassembled WGS sequence"/>
</dbReference>
<evidence type="ECO:0008006" key="7">
    <source>
        <dbReference type="Google" id="ProtNLM"/>
    </source>
</evidence>
<dbReference type="PANTHER" id="PTHR11136:SF0">
    <property type="entry name" value="DIHYDROFOLATE SYNTHETASE-RELATED"/>
    <property type="match status" value="1"/>
</dbReference>
<evidence type="ECO:0000256" key="3">
    <source>
        <dbReference type="ARBA" id="ARBA00022741"/>
    </source>
</evidence>
<evidence type="ECO:0000313" key="5">
    <source>
        <dbReference type="EMBL" id="MBM9432892.1"/>
    </source>
</evidence>